<dbReference type="AlphaFoldDB" id="A0A645ABJ4"/>
<dbReference type="EMBL" id="VSSQ01013031">
    <property type="protein sequence ID" value="MPM50585.1"/>
    <property type="molecule type" value="Genomic_DNA"/>
</dbReference>
<organism evidence="1">
    <name type="scientific">bioreactor metagenome</name>
    <dbReference type="NCBI Taxonomy" id="1076179"/>
    <lineage>
        <taxon>unclassified sequences</taxon>
        <taxon>metagenomes</taxon>
        <taxon>ecological metagenomes</taxon>
    </lineage>
</organism>
<reference evidence="1" key="1">
    <citation type="submission" date="2019-08" db="EMBL/GenBank/DDBJ databases">
        <authorList>
            <person name="Kucharzyk K."/>
            <person name="Murdoch R.W."/>
            <person name="Higgins S."/>
            <person name="Loffler F."/>
        </authorList>
    </citation>
    <scope>NUCLEOTIDE SEQUENCE</scope>
</reference>
<comment type="caution">
    <text evidence="1">The sequence shown here is derived from an EMBL/GenBank/DDBJ whole genome shotgun (WGS) entry which is preliminary data.</text>
</comment>
<protein>
    <submittedName>
        <fullName evidence="1">Uncharacterized protein</fullName>
    </submittedName>
</protein>
<sequence>MYGDAATARDVADDLIARQRIAAVAKANHHTGIALDDDAVDGYMRLGRLIRVPTADLLRDLRCLIVLFLELRKLMQHLVGGHAAKADRRVNVVDAADIQAR</sequence>
<accession>A0A645ABJ4</accession>
<proteinExistence type="predicted"/>
<name>A0A645ABJ4_9ZZZZ</name>
<gene>
    <name evidence="1" type="ORF">SDC9_97327</name>
</gene>
<evidence type="ECO:0000313" key="1">
    <source>
        <dbReference type="EMBL" id="MPM50585.1"/>
    </source>
</evidence>